<reference evidence="2" key="1">
    <citation type="submission" date="2020-04" db="EMBL/GenBank/DDBJ databases">
        <title>Analysis of mating type loci in Filobasidium floriforme.</title>
        <authorList>
            <person name="Nowrousian M."/>
        </authorList>
    </citation>
    <scope>NUCLEOTIDE SEQUENCE</scope>
    <source>
        <strain evidence="2">CBS 6242</strain>
    </source>
</reference>
<dbReference type="PANTHER" id="PTHR33266">
    <property type="entry name" value="CHROMOSOME 15, WHOLE GENOME SHOTGUN SEQUENCE"/>
    <property type="match status" value="1"/>
</dbReference>
<name>A0A8K0NNE0_9TREE</name>
<evidence type="ECO:0000256" key="1">
    <source>
        <dbReference type="SAM" id="MobiDB-lite"/>
    </source>
</evidence>
<evidence type="ECO:0000313" key="2">
    <source>
        <dbReference type="EMBL" id="KAG7528823.1"/>
    </source>
</evidence>
<feature type="region of interest" description="Disordered" evidence="1">
    <location>
        <begin position="941"/>
        <end position="992"/>
    </location>
</feature>
<dbReference type="AlphaFoldDB" id="A0A8K0NNE0"/>
<dbReference type="PANTHER" id="PTHR33266:SF1">
    <property type="entry name" value="F-BOX DOMAIN-CONTAINING PROTEIN"/>
    <property type="match status" value="1"/>
</dbReference>
<evidence type="ECO:0000313" key="3">
    <source>
        <dbReference type="Proteomes" id="UP000812966"/>
    </source>
</evidence>
<dbReference type="EMBL" id="JABELV010000166">
    <property type="protein sequence ID" value="KAG7528823.1"/>
    <property type="molecule type" value="Genomic_DNA"/>
</dbReference>
<feature type="region of interest" description="Disordered" evidence="1">
    <location>
        <begin position="276"/>
        <end position="306"/>
    </location>
</feature>
<comment type="caution">
    <text evidence="2">The sequence shown here is derived from an EMBL/GenBank/DDBJ whole genome shotgun (WGS) entry which is preliminary data.</text>
</comment>
<organism evidence="2 3">
    <name type="scientific">Filobasidium floriforme</name>
    <dbReference type="NCBI Taxonomy" id="5210"/>
    <lineage>
        <taxon>Eukaryota</taxon>
        <taxon>Fungi</taxon>
        <taxon>Dikarya</taxon>
        <taxon>Basidiomycota</taxon>
        <taxon>Agaricomycotina</taxon>
        <taxon>Tremellomycetes</taxon>
        <taxon>Filobasidiales</taxon>
        <taxon>Filobasidiaceae</taxon>
        <taxon>Filobasidium</taxon>
    </lineage>
</organism>
<sequence length="992" mass="110577">MVRQRLSDCQRYGKELYVAEVQQLLRELETLCTLMQTVPPYPWSKAIKAGNAAGSKVKYEVDVALSQEVWHLAFSDDNRQAKEIEAIIELATELAVQSARPSLRYNRAQGAVYQDFAREFEDLGAIDDLQRMLHDYNIEMNGEELYAPVLVVLQSSGTGKTRTVLQLCTQELGLYTCLRPSDDPRVVSAPPADRAVTTFLSHKGSSILGPDESIEAATRTMAAWLSAFFEIFADYCEGVVKKSKLNISCQADWSRFPAIIAEELYDGITPGFHAIRTPTPSRSSHASNSSDKSVVIDDSRRPGPSTVRERLLSQILARATGLKASRAFPTRNTDSAGHFDPSAETYAFHMAGALKRLKEIRKGMRGLTFVAFDEALSLGRLRLEALRRLASHLRKLDFWVLLLDTNNKVSELTGESARLASTRLDTSSNRYRRLVPPFHILRTDIFLQSEPIRSKYLQVVGGNRQVSHMECLRFIPKMGRPLWNDSSWEGFQDEKGSRLFRIPLQAILEKLLSEHSIASLTRRTPDSPAAQLIALTNQRLPLNIVGIQGLHSAPSFVETQIAHHLRVVVAVEVDGTGIRSWIPSEPLLSMAAADLFRRDPQRMWGAAVDTIARLAKSHDLNLGESGEEYVRTAISAAVDFAFHKCYRSDIPGIEDLDPRQEDSIDLPDHLFVVSVRDWLIQLLGPEPFADNPELDAWSSRRWINFTHFGVLGQAFKEGTPLPRTHLAEAWVRQIAFTGSITQPKWDLLVVCLESDDRPKLEDLLDTRKLCPILIQVKNRDEHRPSPLARLEDLGASAYNSEECPTGVLSIYISLAAASPKIEYATRTLRGNVKSLSIYVGCNEHHPLGIFRQPSEAQSGGFSSHKAAQSLLGRWTGLFKIDIDDHVGHFLRNRFYFHANNPEHTAQVVNDAVSSTNDATQAVSKHSTQENLTQAERNAGNVAEKSLKRKILEPENAGSKKPKKRKTVGRAGQAEPDKKAKKKAKANAGVTGK</sequence>
<feature type="compositionally biased region" description="Polar residues" evidence="1">
    <location>
        <begin position="278"/>
        <end position="292"/>
    </location>
</feature>
<dbReference type="Proteomes" id="UP000812966">
    <property type="component" value="Unassembled WGS sequence"/>
</dbReference>
<gene>
    <name evidence="2" type="ORF">FFLO_05922</name>
</gene>
<accession>A0A8K0NNE0</accession>
<protein>
    <submittedName>
        <fullName evidence="2">Uncharacterized protein</fullName>
    </submittedName>
</protein>
<proteinExistence type="predicted"/>
<feature type="compositionally biased region" description="Basic and acidic residues" evidence="1">
    <location>
        <begin position="294"/>
        <end position="306"/>
    </location>
</feature>
<keyword evidence="3" id="KW-1185">Reference proteome</keyword>